<dbReference type="Pfam" id="PF04376">
    <property type="entry name" value="ATE_N"/>
    <property type="match status" value="1"/>
</dbReference>
<evidence type="ECO:0000256" key="4">
    <source>
        <dbReference type="ARBA" id="ARBA00023315"/>
    </source>
</evidence>
<dbReference type="InterPro" id="IPR016181">
    <property type="entry name" value="Acyl_CoA_acyltransferase"/>
</dbReference>
<evidence type="ECO:0000313" key="8">
    <source>
        <dbReference type="Proteomes" id="UP000242877"/>
    </source>
</evidence>
<accession>A0A167Z7Q1</accession>
<dbReference type="Pfam" id="PF04377">
    <property type="entry name" value="ATE_C"/>
    <property type="match status" value="1"/>
</dbReference>
<name>A0A167Z7Q1_9EURO</name>
<evidence type="ECO:0000259" key="6">
    <source>
        <dbReference type="Pfam" id="PF04377"/>
    </source>
</evidence>
<dbReference type="InterPro" id="IPR007471">
    <property type="entry name" value="N-end_Aminoacyl_Trfase_N"/>
</dbReference>
<proteinExistence type="inferred from homology"/>
<dbReference type="EC" id="2.3.2.8" evidence="2"/>
<reference evidence="7 8" key="1">
    <citation type="journal article" date="2016" name="Genome Biol. Evol.">
        <title>Divergent and convergent evolution of fungal pathogenicity.</title>
        <authorList>
            <person name="Shang Y."/>
            <person name="Xiao G."/>
            <person name="Zheng P."/>
            <person name="Cen K."/>
            <person name="Zhan S."/>
            <person name="Wang C."/>
        </authorList>
    </citation>
    <scope>NUCLEOTIDE SEQUENCE [LARGE SCALE GENOMIC DNA]</scope>
    <source>
        <strain evidence="7 8">ARSEF 7405</strain>
    </source>
</reference>
<organism evidence="7 8">
    <name type="scientific">Ascosphaera apis ARSEF 7405</name>
    <dbReference type="NCBI Taxonomy" id="392613"/>
    <lineage>
        <taxon>Eukaryota</taxon>
        <taxon>Fungi</taxon>
        <taxon>Dikarya</taxon>
        <taxon>Ascomycota</taxon>
        <taxon>Pezizomycotina</taxon>
        <taxon>Eurotiomycetes</taxon>
        <taxon>Eurotiomycetidae</taxon>
        <taxon>Onygenales</taxon>
        <taxon>Ascosphaeraceae</taxon>
        <taxon>Ascosphaera</taxon>
    </lineage>
</organism>
<dbReference type="GO" id="GO:0004057">
    <property type="term" value="F:arginyl-tRNA--protein transferase activity"/>
    <property type="evidence" value="ECO:0007669"/>
    <property type="project" value="UniProtKB-EC"/>
</dbReference>
<protein>
    <recommendedName>
        <fullName evidence="2">arginyltransferase</fullName>
        <ecNumber evidence="2">2.3.2.8</ecNumber>
    </recommendedName>
</protein>
<evidence type="ECO:0000256" key="2">
    <source>
        <dbReference type="ARBA" id="ARBA00012025"/>
    </source>
</evidence>
<dbReference type="Proteomes" id="UP000242877">
    <property type="component" value="Unassembled WGS sequence"/>
</dbReference>
<evidence type="ECO:0000256" key="1">
    <source>
        <dbReference type="ARBA" id="ARBA00009991"/>
    </source>
</evidence>
<dbReference type="PANTHER" id="PTHR21367">
    <property type="entry name" value="ARGININE-TRNA-PROTEIN TRANSFERASE 1"/>
    <property type="match status" value="1"/>
</dbReference>
<keyword evidence="3 7" id="KW-0808">Transferase</keyword>
<dbReference type="InterPro" id="IPR007472">
    <property type="entry name" value="N-end_Aminoacyl_Trfase_C"/>
</dbReference>
<gene>
    <name evidence="7" type="ORF">AAP_02937</name>
</gene>
<dbReference type="SUPFAM" id="SSF55729">
    <property type="entry name" value="Acyl-CoA N-acyltransferases (Nat)"/>
    <property type="match status" value="1"/>
</dbReference>
<comment type="caution">
    <text evidence="7">The sequence shown here is derived from an EMBL/GenBank/DDBJ whole genome shotgun (WGS) entry which is preliminary data.</text>
</comment>
<feature type="domain" description="N-end rule aminoacyl transferase C-terminal" evidence="6">
    <location>
        <begin position="172"/>
        <end position="317"/>
    </location>
</feature>
<sequence>MSGLGGMSFMSPRGYQRNGCGYCKRDDGSISYYAHSESCRAEEYEVLMNHGWRRSGKLFYRQNPKHSCCPYYTIRLDPKEYVPRKDQKKALNKWNNFVLGPEYKRKAARLAPKTKEQKRQRRSKFNVFDRIHDAEYSNIPRPIDPSTSPKRPIEPAHKFEVNLESDSFSLNKYNLFLRYQKAVHHEDESQWPQSSFKRFLCSGLRPFPMHNPFKQKTKQELEEEQKLKKLGSYHQCYRLDGKLIAVAVLDLLPSGLSSVYLYYDPDYEAYEFGKISAMREIALTQEAGYGHYYMGYYIHNCVKMRYKANFRPQQVLDPEDFTWHYLDTQLLAKLDKKRYVSLSREKKIETGEIELEECDKPDSERDFKQLGVEREEERSLFEIGFPGILTKRQVQKEVDLDHWQLAAESVLVDMCDLRPWDTSDLGNPQSIKGIVGEMAAMLGKEVVKKTVVILF</sequence>
<dbReference type="EMBL" id="AZGZ01000011">
    <property type="protein sequence ID" value="KZZ92282.1"/>
    <property type="molecule type" value="Genomic_DNA"/>
</dbReference>
<dbReference type="InterPro" id="IPR030700">
    <property type="entry name" value="N-end_Aminoacyl_Trfase"/>
</dbReference>
<keyword evidence="4" id="KW-0012">Acyltransferase</keyword>
<comment type="similarity">
    <text evidence="1">Belongs to the R-transferase family.</text>
</comment>
<evidence type="ECO:0000259" key="5">
    <source>
        <dbReference type="Pfam" id="PF04376"/>
    </source>
</evidence>
<evidence type="ECO:0000313" key="7">
    <source>
        <dbReference type="EMBL" id="KZZ92282.1"/>
    </source>
</evidence>
<dbReference type="AlphaFoldDB" id="A0A167Z7Q1"/>
<dbReference type="PANTHER" id="PTHR21367:SF1">
    <property type="entry name" value="ARGINYL-TRNA--PROTEIN TRANSFERASE 1"/>
    <property type="match status" value="1"/>
</dbReference>
<evidence type="ECO:0000256" key="3">
    <source>
        <dbReference type="ARBA" id="ARBA00022679"/>
    </source>
</evidence>
<keyword evidence="8" id="KW-1185">Reference proteome</keyword>
<dbReference type="GO" id="GO:0005737">
    <property type="term" value="C:cytoplasm"/>
    <property type="evidence" value="ECO:0007669"/>
    <property type="project" value="TreeGrafter"/>
</dbReference>
<feature type="domain" description="N-end aminoacyl transferase N-terminal" evidence="5">
    <location>
        <begin position="20"/>
        <end position="89"/>
    </location>
</feature>
<dbReference type="VEuPathDB" id="FungiDB:AAP_02937"/>
<dbReference type="OrthoDB" id="74183at2759"/>